<gene>
    <name evidence="2" type="ORF">CLV75_2174</name>
</gene>
<dbReference type="SUPFAM" id="SSF53474">
    <property type="entry name" value="alpha/beta-Hydrolases"/>
    <property type="match status" value="1"/>
</dbReference>
<reference evidence="2 3" key="1">
    <citation type="submission" date="2018-10" db="EMBL/GenBank/DDBJ databases">
        <title>Genomic Encyclopedia of Archaeal and Bacterial Type Strains, Phase II (KMG-II): from individual species to whole genera.</title>
        <authorList>
            <person name="Goeker M."/>
        </authorList>
    </citation>
    <scope>NUCLEOTIDE SEQUENCE [LARGE SCALE GENOMIC DNA]</scope>
    <source>
        <strain evidence="2 3">DSM 29317</strain>
    </source>
</reference>
<comment type="caution">
    <text evidence="2">The sequence shown here is derived from an EMBL/GenBank/DDBJ whole genome shotgun (WGS) entry which is preliminary data.</text>
</comment>
<dbReference type="STRING" id="981384.GCA_000192475_00998"/>
<protein>
    <submittedName>
        <fullName evidence="2">Pimeloyl-ACP methyl ester carboxylesterase</fullName>
    </submittedName>
</protein>
<dbReference type="InterPro" id="IPR000073">
    <property type="entry name" value="AB_hydrolase_1"/>
</dbReference>
<dbReference type="Pfam" id="PF12697">
    <property type="entry name" value="Abhydrolase_6"/>
    <property type="match status" value="1"/>
</dbReference>
<dbReference type="Proteomes" id="UP000271700">
    <property type="component" value="Unassembled WGS sequence"/>
</dbReference>
<evidence type="ECO:0000259" key="1">
    <source>
        <dbReference type="Pfam" id="PF12697"/>
    </source>
</evidence>
<keyword evidence="3" id="KW-1185">Reference proteome</keyword>
<name>A0A497ZU92_9RHOB</name>
<feature type="domain" description="AB hydrolase-1" evidence="1">
    <location>
        <begin position="25"/>
        <end position="248"/>
    </location>
</feature>
<dbReference type="Gene3D" id="3.40.50.1820">
    <property type="entry name" value="alpha/beta hydrolase"/>
    <property type="match status" value="1"/>
</dbReference>
<proteinExistence type="predicted"/>
<evidence type="ECO:0000313" key="2">
    <source>
        <dbReference type="EMBL" id="RLK08496.1"/>
    </source>
</evidence>
<dbReference type="RefSeq" id="WP_010442629.1">
    <property type="nucleotide sequence ID" value="NZ_AEYW01000018.1"/>
</dbReference>
<dbReference type="GO" id="GO:0016020">
    <property type="term" value="C:membrane"/>
    <property type="evidence" value="ECO:0007669"/>
    <property type="project" value="TreeGrafter"/>
</dbReference>
<dbReference type="AlphaFoldDB" id="A0A497ZU92"/>
<dbReference type="OrthoDB" id="9804723at2"/>
<dbReference type="InterPro" id="IPR050266">
    <property type="entry name" value="AB_hydrolase_sf"/>
</dbReference>
<evidence type="ECO:0000313" key="3">
    <source>
        <dbReference type="Proteomes" id="UP000271700"/>
    </source>
</evidence>
<dbReference type="EMBL" id="RCCT01000002">
    <property type="protein sequence ID" value="RLK08496.1"/>
    <property type="molecule type" value="Genomic_DNA"/>
</dbReference>
<organism evidence="2 3">
    <name type="scientific">Ruegeria conchae</name>
    <dbReference type="NCBI Taxonomy" id="981384"/>
    <lineage>
        <taxon>Bacteria</taxon>
        <taxon>Pseudomonadati</taxon>
        <taxon>Pseudomonadota</taxon>
        <taxon>Alphaproteobacteria</taxon>
        <taxon>Rhodobacterales</taxon>
        <taxon>Roseobacteraceae</taxon>
        <taxon>Ruegeria</taxon>
    </lineage>
</organism>
<accession>A0A497ZU92</accession>
<dbReference type="PANTHER" id="PTHR43798:SF33">
    <property type="entry name" value="HYDROLASE, PUTATIVE (AFU_ORTHOLOGUE AFUA_2G14860)-RELATED"/>
    <property type="match status" value="1"/>
</dbReference>
<dbReference type="PANTHER" id="PTHR43798">
    <property type="entry name" value="MONOACYLGLYCEROL LIPASE"/>
    <property type="match status" value="1"/>
</dbReference>
<dbReference type="InterPro" id="IPR029058">
    <property type="entry name" value="AB_hydrolase_fold"/>
</dbReference>
<sequence length="262" mass="27780">MIWTTRPRSDFGRLRAISQGDGPAVLLIHGVGLRAEAWNAQLDTLSSMFRVTAVDMPGHGASALPAGAQDLRGYTDTIASGLDTPAIVIGHSMGAMIALDLAARHKGKVLGVAALNAIFNRSDTAAKAVKARASLLDTETGADPTPTLARWFGDADVIEKEVCRNWLTNVDPMAYRRAYSIFAHENGPDIDTLSALTCPALFLTGSAEPNSTPEMSETMASLTPKGKAQIITGAAHMMPMTHAAEVNSALLEFARKSTHGRD</sequence>